<keyword evidence="2" id="KW-1185">Reference proteome</keyword>
<evidence type="ECO:0000313" key="2">
    <source>
        <dbReference type="Proteomes" id="UP001060085"/>
    </source>
</evidence>
<dbReference type="Proteomes" id="UP001060085">
    <property type="component" value="Linkage Group LG08"/>
</dbReference>
<dbReference type="EMBL" id="CM044708">
    <property type="protein sequence ID" value="KAI5647065.1"/>
    <property type="molecule type" value="Genomic_DNA"/>
</dbReference>
<gene>
    <name evidence="1" type="ORF">M9H77_33070</name>
</gene>
<organism evidence="1 2">
    <name type="scientific">Catharanthus roseus</name>
    <name type="common">Madagascar periwinkle</name>
    <name type="synonym">Vinca rosea</name>
    <dbReference type="NCBI Taxonomy" id="4058"/>
    <lineage>
        <taxon>Eukaryota</taxon>
        <taxon>Viridiplantae</taxon>
        <taxon>Streptophyta</taxon>
        <taxon>Embryophyta</taxon>
        <taxon>Tracheophyta</taxon>
        <taxon>Spermatophyta</taxon>
        <taxon>Magnoliopsida</taxon>
        <taxon>eudicotyledons</taxon>
        <taxon>Gunneridae</taxon>
        <taxon>Pentapetalae</taxon>
        <taxon>asterids</taxon>
        <taxon>lamiids</taxon>
        <taxon>Gentianales</taxon>
        <taxon>Apocynaceae</taxon>
        <taxon>Rauvolfioideae</taxon>
        <taxon>Vinceae</taxon>
        <taxon>Catharanthinae</taxon>
        <taxon>Catharanthus</taxon>
    </lineage>
</organism>
<proteinExistence type="predicted"/>
<reference evidence="2" key="1">
    <citation type="journal article" date="2023" name="Nat. Plants">
        <title>Single-cell RNA sequencing provides a high-resolution roadmap for understanding the multicellular compartmentation of specialized metabolism.</title>
        <authorList>
            <person name="Sun S."/>
            <person name="Shen X."/>
            <person name="Li Y."/>
            <person name="Li Y."/>
            <person name="Wang S."/>
            <person name="Li R."/>
            <person name="Zhang H."/>
            <person name="Shen G."/>
            <person name="Guo B."/>
            <person name="Wei J."/>
            <person name="Xu J."/>
            <person name="St-Pierre B."/>
            <person name="Chen S."/>
            <person name="Sun C."/>
        </authorList>
    </citation>
    <scope>NUCLEOTIDE SEQUENCE [LARGE SCALE GENOMIC DNA]</scope>
</reference>
<accession>A0ACB9ZKU4</accession>
<name>A0ACB9ZKU4_CATRO</name>
<comment type="caution">
    <text evidence="1">The sequence shown here is derived from an EMBL/GenBank/DDBJ whole genome shotgun (WGS) entry which is preliminary data.</text>
</comment>
<protein>
    <submittedName>
        <fullName evidence="1">Uncharacterized protein</fullName>
    </submittedName>
</protein>
<sequence>MRAIKSTEDSFRKQLEIDTKDILFICGGALVDLEKTISERKTFFFFHSFCTIPFEEPWFSILFLNFLGVDNESLVYIRSFNMYILGYDFIWIDHTEFLMMKHALRSFMEITEEGRREAQCNMFSGLEGLVEKVEARHIDTKDILFICGGAFVDLEKTISENSSIGFGAPVRGNMRSGLITNAAIASSLLESVESSDLIAYGLIPEFVGRFPILVNLSALTEDQLVQVLMEPKNALGKQYKKMFSINNVKLYFTEKALRLIAKKAMAKNTSARGLRAILESILTDAMYEIPDTKRGNDKIDAVVVDEDSVGTTNAPGCGGKILCGNGALERYLEETKLKDQVENDVRTETEVVEGESEASSRAMSM</sequence>
<evidence type="ECO:0000313" key="1">
    <source>
        <dbReference type="EMBL" id="KAI5647065.1"/>
    </source>
</evidence>